<dbReference type="NCBIfam" id="TIGR03843">
    <property type="entry name" value="SCO1664 family protein"/>
    <property type="match status" value="1"/>
</dbReference>
<accession>A0A5P8FRN6</accession>
<dbReference type="AlphaFoldDB" id="A0A5P8FRN6"/>
<evidence type="ECO:0000313" key="1">
    <source>
        <dbReference type="EMBL" id="QFQ31674.2"/>
    </source>
</evidence>
<dbReference type="InterPro" id="IPR022292">
    <property type="entry name" value="CHP03843"/>
</dbReference>
<reference evidence="1 2" key="1">
    <citation type="submission" date="2019-09" db="EMBL/GenBank/DDBJ databases">
        <title>Complete Genome Sequence of Janibacter melonis M714 with both human health impact and industrial applications.</title>
        <authorList>
            <person name="Jin M."/>
            <person name="Zhao Q.R."/>
        </authorList>
    </citation>
    <scope>NUCLEOTIDE SEQUENCE [LARGE SCALE GENOMIC DNA]</scope>
    <source>
        <strain evidence="1 2">M714</strain>
    </source>
</reference>
<proteinExistence type="predicted"/>
<gene>
    <name evidence="1" type="ORF">EEW87_007305</name>
</gene>
<evidence type="ECO:0000313" key="2">
    <source>
        <dbReference type="Proteomes" id="UP000271708"/>
    </source>
</evidence>
<sequence>MPPRERLPALTERLAPQPCEIETHLAEGELTMLGAHPEASNLAIVCEVEHEGGTLTAIYKPVQGERPLWDYPDGHLAHRERAAYLVARLGGFDCVPTTVLRAGPLGEGSVQRWVGTLDEPADSPVAVTRPGQIPPGYLRVLSGEDERGTGVVLSHPDDPVLRSLSVLDAVINNSDRKGSHVLLEGDGVYGIDNGVSLSVEPKLRTVLWGWAGDPLTDADRARVERLVEAIEGSPEAGELDELLTVTEVDALVARCERLLRAGRHPRPGHGWPSVPWPPV</sequence>
<dbReference type="RefSeq" id="WP_123091976.1">
    <property type="nucleotide sequence ID" value="NZ_JADAKZ010000001.1"/>
</dbReference>
<protein>
    <submittedName>
        <fullName evidence="1">SCO1664 family protein</fullName>
    </submittedName>
</protein>
<dbReference type="Proteomes" id="UP000271708">
    <property type="component" value="Chromosome"/>
</dbReference>
<name>A0A5P8FRN6_9MICO</name>
<dbReference type="EMBL" id="CP044548">
    <property type="protein sequence ID" value="QFQ31674.2"/>
    <property type="molecule type" value="Genomic_DNA"/>
</dbReference>
<organism evidence="1 2">
    <name type="scientific">Janibacter melonis</name>
    <dbReference type="NCBI Taxonomy" id="262209"/>
    <lineage>
        <taxon>Bacteria</taxon>
        <taxon>Bacillati</taxon>
        <taxon>Actinomycetota</taxon>
        <taxon>Actinomycetes</taxon>
        <taxon>Micrococcales</taxon>
        <taxon>Intrasporangiaceae</taxon>
        <taxon>Janibacter</taxon>
    </lineage>
</organism>
<dbReference type="KEGG" id="jme:EEW87_007305"/>